<dbReference type="EMBL" id="JBAMMX010000017">
    <property type="protein sequence ID" value="KAK6923621.1"/>
    <property type="molecule type" value="Genomic_DNA"/>
</dbReference>
<comment type="subcellular location">
    <subcellularLocation>
        <location evidence="1">Nucleus</location>
        <location evidence="1">Nucleolus</location>
    </subcellularLocation>
</comment>
<accession>A0AAN8V592</accession>
<feature type="compositionally biased region" description="Polar residues" evidence="4">
    <location>
        <begin position="59"/>
        <end position="73"/>
    </location>
</feature>
<name>A0AAN8V592_9MAGN</name>
<dbReference type="GO" id="GO:0000462">
    <property type="term" value="P:maturation of SSU-rRNA from tricistronic rRNA transcript (SSU-rRNA, 5.8S rRNA, LSU-rRNA)"/>
    <property type="evidence" value="ECO:0007669"/>
    <property type="project" value="TreeGrafter"/>
</dbReference>
<dbReference type="GO" id="GO:0032040">
    <property type="term" value="C:small-subunit processome"/>
    <property type="evidence" value="ECO:0007669"/>
    <property type="project" value="TreeGrafter"/>
</dbReference>
<evidence type="ECO:0000259" key="6">
    <source>
        <dbReference type="Pfam" id="PF22916"/>
    </source>
</evidence>
<comment type="similarity">
    <text evidence="2">Belongs to the UTP25 family.</text>
</comment>
<keyword evidence="8" id="KW-1185">Reference proteome</keyword>
<reference evidence="7 8" key="1">
    <citation type="submission" date="2023-12" db="EMBL/GenBank/DDBJ databases">
        <title>A high-quality genome assembly for Dillenia turbinata (Dilleniales).</title>
        <authorList>
            <person name="Chanderbali A."/>
        </authorList>
    </citation>
    <scope>NUCLEOTIDE SEQUENCE [LARGE SCALE GENOMIC DNA]</scope>
    <source>
        <strain evidence="7">LSX21</strain>
        <tissue evidence="7">Leaf</tissue>
    </source>
</reference>
<evidence type="ECO:0000313" key="7">
    <source>
        <dbReference type="EMBL" id="KAK6923621.1"/>
    </source>
</evidence>
<proteinExistence type="inferred from homology"/>
<organism evidence="7 8">
    <name type="scientific">Dillenia turbinata</name>
    <dbReference type="NCBI Taxonomy" id="194707"/>
    <lineage>
        <taxon>Eukaryota</taxon>
        <taxon>Viridiplantae</taxon>
        <taxon>Streptophyta</taxon>
        <taxon>Embryophyta</taxon>
        <taxon>Tracheophyta</taxon>
        <taxon>Spermatophyta</taxon>
        <taxon>Magnoliopsida</taxon>
        <taxon>eudicotyledons</taxon>
        <taxon>Gunneridae</taxon>
        <taxon>Pentapetalae</taxon>
        <taxon>Dilleniales</taxon>
        <taxon>Dilleniaceae</taxon>
        <taxon>Dillenia</taxon>
    </lineage>
</organism>
<feature type="domain" description="UTP25 C-terminal" evidence="5">
    <location>
        <begin position="565"/>
        <end position="733"/>
    </location>
</feature>
<evidence type="ECO:0000256" key="3">
    <source>
        <dbReference type="ARBA" id="ARBA00023242"/>
    </source>
</evidence>
<dbReference type="AlphaFoldDB" id="A0AAN8V592"/>
<evidence type="ECO:0000259" key="5">
    <source>
        <dbReference type="Pfam" id="PF06862"/>
    </source>
</evidence>
<dbReference type="InterPro" id="IPR053940">
    <property type="entry name" value="UTP25_NTPase-like"/>
</dbReference>
<dbReference type="InterPro" id="IPR010678">
    <property type="entry name" value="UTP25"/>
</dbReference>
<evidence type="ECO:0000256" key="2">
    <source>
        <dbReference type="ARBA" id="ARBA00009223"/>
    </source>
</evidence>
<dbReference type="GO" id="GO:0019843">
    <property type="term" value="F:rRNA binding"/>
    <property type="evidence" value="ECO:0007669"/>
    <property type="project" value="TreeGrafter"/>
</dbReference>
<keyword evidence="3" id="KW-0539">Nucleus</keyword>
<dbReference type="PANTHER" id="PTHR12933:SF0">
    <property type="entry name" value="U3 SMALL NUCLEOLAR RNA-ASSOCIATED PROTEIN 25 HOMOLOG"/>
    <property type="match status" value="1"/>
</dbReference>
<dbReference type="GO" id="GO:0034511">
    <property type="term" value="F:U3 snoRNA binding"/>
    <property type="evidence" value="ECO:0007669"/>
    <property type="project" value="InterPro"/>
</dbReference>
<comment type="caution">
    <text evidence="7">The sequence shown here is derived from an EMBL/GenBank/DDBJ whole genome shotgun (WGS) entry which is preliminary data.</text>
</comment>
<evidence type="ECO:0000313" key="8">
    <source>
        <dbReference type="Proteomes" id="UP001370490"/>
    </source>
</evidence>
<feature type="domain" description="UTP25 NTP hydrolase-like" evidence="6">
    <location>
        <begin position="262"/>
        <end position="555"/>
    </location>
</feature>
<gene>
    <name evidence="7" type="ORF">RJ641_009821</name>
</gene>
<dbReference type="Pfam" id="PF22916">
    <property type="entry name" value="UTP25_NTPase-like"/>
    <property type="match status" value="1"/>
</dbReference>
<feature type="region of interest" description="Disordered" evidence="4">
    <location>
        <begin position="1"/>
        <end position="153"/>
    </location>
</feature>
<protein>
    <submittedName>
        <fullName evidence="7">U3 small nucleolar RNA-associated protein 25</fullName>
    </submittedName>
</protein>
<dbReference type="PANTHER" id="PTHR12933">
    <property type="entry name" value="ORF PROTEIN-RELATED"/>
    <property type="match status" value="1"/>
</dbReference>
<evidence type="ECO:0000256" key="1">
    <source>
        <dbReference type="ARBA" id="ARBA00004604"/>
    </source>
</evidence>
<evidence type="ECO:0000256" key="4">
    <source>
        <dbReference type="SAM" id="MobiDB-lite"/>
    </source>
</evidence>
<feature type="compositionally biased region" description="Acidic residues" evidence="4">
    <location>
        <begin position="106"/>
        <end position="115"/>
    </location>
</feature>
<dbReference type="Pfam" id="PF06862">
    <property type="entry name" value="Utp25_C"/>
    <property type="match status" value="1"/>
</dbReference>
<feature type="compositionally biased region" description="Basic residues" evidence="4">
    <location>
        <begin position="1"/>
        <end position="19"/>
    </location>
</feature>
<dbReference type="InterPro" id="IPR053939">
    <property type="entry name" value="UTP25_C"/>
</dbReference>
<sequence>MGKGKRFNRERGVKKRPKIRDKSDSSGPPRKVVPKDLLDEQLSGASSEEEVVPKEPSVYNNLLRTLGSGSDQLANAYRKRRREEEGKSDSEEEDTDDGKESLSPSEEGDVDEEVNNEAGTNHPMGSKPEDSYAAGSVEHSEDGEFGDDDEDSDVDQQIEVTADPSNQVSSFSAHLGHQLSKEDVDNLMQRRWKYKWEEPAPDMLNCKWKGTGEPFLKGSKIHNDCGLKVKLYKHWLQVYMTSGGTDFHLSRQRNFFYLCSSYRDILHSNKKPFYLKGGEEDLSIMDAYTMHAMNHIFKTRDLVMKNDAKMANHQETAKEQALAGESFLDQGFTRPKILVLLPLASVALRFVRRLIQLTPPSHKVNVEHIDRFSDTFGAGGVEDDGDMDELNNGGYNGSWKSRKSSKPTDFQVLFGGNNDDHFMMGIKFTRRSIKLFSDFYSSDMIVASPLGLITKIGEAELGKEKDVDYLSSVEILIIDHADVISMQNWSHVNTVVEHLNHIPSKQHGTDVMRVRQWYLDGHAKYYRQTVILGSYLNPDINAFFNHNCVNYQGKVKLVCEYKGILSKVLLPVRQIYERFDAASLEDADDIRLEYFSKKGGVMLFVSSYFEFVRIRNFLKSQNASFCLLGEYTKQSDISRARVWFFEGRRKIMLYTERAHFYHRYKIRGIQNLIIYSLPERKEFYPEIVNMLEGSNNMTCTVLFSRIDQFKLERIVGTAPAKRMVSSEKSMFVFCE</sequence>
<dbReference type="Proteomes" id="UP001370490">
    <property type="component" value="Unassembled WGS sequence"/>
</dbReference>
<feature type="compositionally biased region" description="Acidic residues" evidence="4">
    <location>
        <begin position="141"/>
        <end position="153"/>
    </location>
</feature>